<dbReference type="GO" id="GO:0005829">
    <property type="term" value="C:cytosol"/>
    <property type="evidence" value="ECO:0007669"/>
    <property type="project" value="TreeGrafter"/>
</dbReference>
<proteinExistence type="predicted"/>
<dbReference type="Pfam" id="PF15882">
    <property type="entry name" value="DUF4735"/>
    <property type="match status" value="1"/>
</dbReference>
<reference evidence="4" key="1">
    <citation type="submission" date="2016-11" db="UniProtKB">
        <authorList>
            <consortium name="WormBaseParasite"/>
        </authorList>
    </citation>
    <scope>IDENTIFICATION</scope>
</reference>
<dbReference type="Proteomes" id="UP000095280">
    <property type="component" value="Unplaced"/>
</dbReference>
<keyword evidence="3" id="KW-1185">Reference proteome</keyword>
<dbReference type="AlphaFoldDB" id="A0A1I8IBP6"/>
<evidence type="ECO:0000256" key="2">
    <source>
        <dbReference type="SAM" id="SignalP"/>
    </source>
</evidence>
<dbReference type="PANTHER" id="PTHR33539:SF1">
    <property type="entry name" value="UPF0764 PROTEIN C16ORF89"/>
    <property type="match status" value="1"/>
</dbReference>
<keyword evidence="2" id="KW-0732">Signal</keyword>
<feature type="compositionally biased region" description="Basic and acidic residues" evidence="1">
    <location>
        <begin position="285"/>
        <end position="305"/>
    </location>
</feature>
<feature type="region of interest" description="Disordered" evidence="1">
    <location>
        <begin position="134"/>
        <end position="155"/>
    </location>
</feature>
<evidence type="ECO:0000313" key="4">
    <source>
        <dbReference type="WBParaSite" id="maker-uti_cns_0011201-snap-gene-0.2-mRNA-1"/>
    </source>
</evidence>
<organism evidence="3 4">
    <name type="scientific">Macrostomum lignano</name>
    <dbReference type="NCBI Taxonomy" id="282301"/>
    <lineage>
        <taxon>Eukaryota</taxon>
        <taxon>Metazoa</taxon>
        <taxon>Spiralia</taxon>
        <taxon>Lophotrochozoa</taxon>
        <taxon>Platyhelminthes</taxon>
        <taxon>Rhabditophora</taxon>
        <taxon>Macrostomorpha</taxon>
        <taxon>Macrostomida</taxon>
        <taxon>Macrostomidae</taxon>
        <taxon>Macrostomum</taxon>
    </lineage>
</organism>
<feature type="region of interest" description="Disordered" evidence="1">
    <location>
        <begin position="284"/>
        <end position="305"/>
    </location>
</feature>
<evidence type="ECO:0000313" key="3">
    <source>
        <dbReference type="Proteomes" id="UP000095280"/>
    </source>
</evidence>
<evidence type="ECO:0000256" key="1">
    <source>
        <dbReference type="SAM" id="MobiDB-lite"/>
    </source>
</evidence>
<dbReference type="InterPro" id="IPR031751">
    <property type="entry name" value="DUF4735"/>
</dbReference>
<name>A0A1I8IBP6_9PLAT</name>
<dbReference type="PANTHER" id="PTHR33539">
    <property type="entry name" value="UPF0764 PROTEIN C16ORF89"/>
    <property type="match status" value="1"/>
</dbReference>
<protein>
    <submittedName>
        <fullName evidence="4">Selenoprotein O</fullName>
    </submittedName>
</protein>
<dbReference type="GO" id="GO:0016020">
    <property type="term" value="C:membrane"/>
    <property type="evidence" value="ECO:0007669"/>
    <property type="project" value="TreeGrafter"/>
</dbReference>
<accession>A0A1I8IBP6</accession>
<dbReference type="WBParaSite" id="maker-uti_cns_0011201-snap-gene-0.2-mRNA-1">
    <property type="protein sequence ID" value="maker-uti_cns_0011201-snap-gene-0.2-mRNA-1"/>
    <property type="gene ID" value="maker-uti_cns_0011201-snap-gene-0.2"/>
</dbReference>
<sequence length="629" mass="66909">MPRWSSSLVVPGFFGTATMCAVVHSLGAASPKSTRFITLATSAATQGMRSASMGTSSGPSAFPPGDCWASLTTSAALTGATLKLSSAGSGVSGGSVRLSGSGGGGALTMAAKNSRSSFLRSSGVSPARFSGLRRFRPSVDGGPGHAPSGIGPSGRDSLNGVIDSRLLALQVDSCQSCLCLAAAAKPDFYTDEPKCAGCDGSRDQRGSVMPGLGAAPARIKTKAQPATGWGSRWPMSSLIYLPQLPPPCPGRPRLGKEFLRPQELQEVRAKGPEAAALKHSFRLAGEPRDGEHRRVPEDAGDAGHEGERQPLRFLQSDAAAAPLGGAAAVKAAARGCREPARTGQTKALLAHYWSRLPQGAAARLAELHSRAGRAANRAVQSVRRRTPVYYANAGNMIREHFWDTFYPARPLPRAAVRAADKDKDFDEKFSDDCIKEFYGPDGKSPGCSVSERCWRGLVLPTGLTGYSLTHQLFYLMNGVQAGCLSNLTAQARAHPPAGTDGSLAGVFDNFCARIFVEASKLETAGFPKPDRDLFMEQVGLCGLAGYPEFARWRWLPVLLSWQRANGCFGEFPGELINPSNFDPGLYGNYKRRRKRAEMRMPEGCLSHRTSVAIAGLTAYCRRLVETLAD</sequence>
<feature type="chain" id="PRO_5009320906" evidence="2">
    <location>
        <begin position="21"/>
        <end position="629"/>
    </location>
</feature>
<feature type="signal peptide" evidence="2">
    <location>
        <begin position="1"/>
        <end position="20"/>
    </location>
</feature>